<keyword evidence="3" id="KW-1185">Reference proteome</keyword>
<feature type="region of interest" description="Disordered" evidence="1">
    <location>
        <begin position="18"/>
        <end position="37"/>
    </location>
</feature>
<sequence length="70" mass="7389">MWRPAMAEGGVDLANGMSGRIGASQGGDSGARKGIGLRRMQVRVPMQEEKRGEALAGRMSKVRSVESSSV</sequence>
<proteinExistence type="predicted"/>
<feature type="region of interest" description="Disordered" evidence="1">
    <location>
        <begin position="46"/>
        <end position="70"/>
    </location>
</feature>
<evidence type="ECO:0000256" key="1">
    <source>
        <dbReference type="SAM" id="MobiDB-lite"/>
    </source>
</evidence>
<dbReference type="AlphaFoldDB" id="A0AA37GCZ7"/>
<name>A0AA37GCZ7_9PEZI</name>
<dbReference type="EMBL" id="BPPX01000003">
    <property type="protein sequence ID" value="GJC78629.1"/>
    <property type="molecule type" value="Genomic_DNA"/>
</dbReference>
<dbReference type="Proteomes" id="UP001055172">
    <property type="component" value="Unassembled WGS sequence"/>
</dbReference>
<organism evidence="2 3">
    <name type="scientific">Colletotrichum liriopes</name>
    <dbReference type="NCBI Taxonomy" id="708192"/>
    <lineage>
        <taxon>Eukaryota</taxon>
        <taxon>Fungi</taxon>
        <taxon>Dikarya</taxon>
        <taxon>Ascomycota</taxon>
        <taxon>Pezizomycotina</taxon>
        <taxon>Sordariomycetes</taxon>
        <taxon>Hypocreomycetidae</taxon>
        <taxon>Glomerellales</taxon>
        <taxon>Glomerellaceae</taxon>
        <taxon>Colletotrichum</taxon>
        <taxon>Colletotrichum spaethianum species complex</taxon>
    </lineage>
</organism>
<accession>A0AA37GCZ7</accession>
<protein>
    <submittedName>
        <fullName evidence="2">Uncharacterized protein</fullName>
    </submittedName>
</protein>
<evidence type="ECO:0000313" key="2">
    <source>
        <dbReference type="EMBL" id="GJC78629.1"/>
    </source>
</evidence>
<reference evidence="2 3" key="1">
    <citation type="submission" date="2021-07" db="EMBL/GenBank/DDBJ databases">
        <title>Genome data of Colletotrichum spaethianum.</title>
        <authorList>
            <person name="Utami Y.D."/>
            <person name="Hiruma K."/>
        </authorList>
    </citation>
    <scope>NUCLEOTIDE SEQUENCE [LARGE SCALE GENOMIC DNA]</scope>
    <source>
        <strain evidence="2 3">MAFF 242679</strain>
    </source>
</reference>
<gene>
    <name evidence="2" type="ORF">ColLi_01467</name>
</gene>
<comment type="caution">
    <text evidence="2">The sequence shown here is derived from an EMBL/GenBank/DDBJ whole genome shotgun (WGS) entry which is preliminary data.</text>
</comment>
<evidence type="ECO:0000313" key="3">
    <source>
        <dbReference type="Proteomes" id="UP001055172"/>
    </source>
</evidence>